<organism evidence="1">
    <name type="scientific">Cladocopium goreaui</name>
    <dbReference type="NCBI Taxonomy" id="2562237"/>
    <lineage>
        <taxon>Eukaryota</taxon>
        <taxon>Sar</taxon>
        <taxon>Alveolata</taxon>
        <taxon>Dinophyceae</taxon>
        <taxon>Suessiales</taxon>
        <taxon>Symbiodiniaceae</taxon>
        <taxon>Cladocopium</taxon>
    </lineage>
</organism>
<dbReference type="EMBL" id="CAMXCT020002491">
    <property type="protein sequence ID" value="CAL1151878.1"/>
    <property type="molecule type" value="Genomic_DNA"/>
</dbReference>
<evidence type="ECO:0000313" key="2">
    <source>
        <dbReference type="EMBL" id="CAL4785815.1"/>
    </source>
</evidence>
<reference evidence="1" key="1">
    <citation type="submission" date="2022-10" db="EMBL/GenBank/DDBJ databases">
        <authorList>
            <person name="Chen Y."/>
            <person name="Dougan E. K."/>
            <person name="Chan C."/>
            <person name="Rhodes N."/>
            <person name="Thang M."/>
        </authorList>
    </citation>
    <scope>NUCLEOTIDE SEQUENCE</scope>
</reference>
<proteinExistence type="predicted"/>
<name>A0A9P1CVU5_9DINO</name>
<feature type="non-terminal residue" evidence="1">
    <location>
        <position position="317"/>
    </location>
</feature>
<evidence type="ECO:0000313" key="3">
    <source>
        <dbReference type="Proteomes" id="UP001152797"/>
    </source>
</evidence>
<sequence>EKGASCSCDVKEEVSRAIWLSGDFKGNRSFLQSWPRTFIREFEAAEEEDWEKKQRRVAKKGLQRRRGGPPVERPLAQLFDFLEVCGRSGVLSDEMSCRGYVVGPIIDITYSKQYDLISDRVFGWLPGWLLFMIQHKRIRATAIEPPCTSFSPAARPAVRSYKEPRGFCKENPKVWVGNRLAFRGLALLWAALYAEVFGLLETPRRSKMVWLQEWLYLLTLEGIREVSPASCAFGSIRQKEFRFLTANTVPDSVSRRREILFSSGLLSGPICSFKREELIKGSDDGLRTGSSLSLDLLDSMASFRQNSISLYGAADKG</sequence>
<protein>
    <submittedName>
        <fullName evidence="1">Uncharacterized protein</fullName>
    </submittedName>
</protein>
<keyword evidence="3" id="KW-1185">Reference proteome</keyword>
<comment type="caution">
    <text evidence="1">The sequence shown here is derived from an EMBL/GenBank/DDBJ whole genome shotgun (WGS) entry which is preliminary data.</text>
</comment>
<dbReference type="EMBL" id="CAMXCT010002491">
    <property type="protein sequence ID" value="CAI3998503.1"/>
    <property type="molecule type" value="Genomic_DNA"/>
</dbReference>
<evidence type="ECO:0000313" key="1">
    <source>
        <dbReference type="EMBL" id="CAI3998503.1"/>
    </source>
</evidence>
<gene>
    <name evidence="1" type="ORF">C1SCF055_LOCUS24797</name>
</gene>
<accession>A0A9P1CVU5</accession>
<feature type="non-terminal residue" evidence="1">
    <location>
        <position position="1"/>
    </location>
</feature>
<dbReference type="EMBL" id="CAMXCT030002491">
    <property type="protein sequence ID" value="CAL4785815.1"/>
    <property type="molecule type" value="Genomic_DNA"/>
</dbReference>
<dbReference type="Proteomes" id="UP001152797">
    <property type="component" value="Unassembled WGS sequence"/>
</dbReference>
<dbReference type="AlphaFoldDB" id="A0A9P1CVU5"/>
<reference evidence="2 3" key="2">
    <citation type="submission" date="2024-05" db="EMBL/GenBank/DDBJ databases">
        <authorList>
            <person name="Chen Y."/>
            <person name="Shah S."/>
            <person name="Dougan E. K."/>
            <person name="Thang M."/>
            <person name="Chan C."/>
        </authorList>
    </citation>
    <scope>NUCLEOTIDE SEQUENCE [LARGE SCALE GENOMIC DNA]</scope>
</reference>